<evidence type="ECO:0000313" key="1">
    <source>
        <dbReference type="EMBL" id="GAA56935.1"/>
    </source>
</evidence>
<feature type="non-terminal residue" evidence="1">
    <location>
        <position position="1"/>
    </location>
</feature>
<dbReference type="Proteomes" id="UP000008909">
    <property type="component" value="Unassembled WGS sequence"/>
</dbReference>
<name>G7YVF5_CLOSI</name>
<dbReference type="AlphaFoldDB" id="G7YVF5"/>
<reference key="2">
    <citation type="submission" date="2011-10" db="EMBL/GenBank/DDBJ databases">
        <title>The genome and transcriptome sequence of Clonorchis sinensis provide insights into the carcinogenic liver fluke.</title>
        <authorList>
            <person name="Wang X."/>
            <person name="Huang Y."/>
            <person name="Chen W."/>
            <person name="Liu H."/>
            <person name="Guo L."/>
            <person name="Chen Y."/>
            <person name="Luo F."/>
            <person name="Zhou W."/>
            <person name="Sun J."/>
            <person name="Mao Q."/>
            <person name="Liang P."/>
            <person name="Zhou C."/>
            <person name="Tian Y."/>
            <person name="Men J."/>
            <person name="Lv X."/>
            <person name="Huang L."/>
            <person name="Zhou J."/>
            <person name="Hu Y."/>
            <person name="Li R."/>
            <person name="Zhang F."/>
            <person name="Lei H."/>
            <person name="Li X."/>
            <person name="Hu X."/>
            <person name="Liang C."/>
            <person name="Xu J."/>
            <person name="Wu Z."/>
            <person name="Yu X."/>
        </authorList>
    </citation>
    <scope>NUCLEOTIDE SEQUENCE</scope>
    <source>
        <strain>Henan</strain>
    </source>
</reference>
<sequence length="464" mass="52783">VTGSLIQRRTLVDTSMLIQLRVNALYNRGDYEYFARCPKWTIAIHVYSYCKCGGLVQHIQFSGNITKKRCSWVPESVFPQIFIRGIKLRCNVLRTRVRSARHGHSGQTIMCRGNCGQPESLMHILQSCWITHDARCARHNRVARELAKRLRRLGYTVFEELRAPTSTSFIKPDLIAVRERRATVIDVSIVSDGRGVTVWNEKKQKYGGDEFFLAIISALRAIGCDVDFLVHQPMIISYRGICFPQSAKAVIGLRLPKVTVSDLCLLAIVGSLLTYFVGNVLEPDKDSKKSIGLRTTKNRRYTSNQSNYREADHDATHITTVSNYDFRQWPIRKPLNLIVIELYGAETIQVGLLSYEIIDNLQFHAVLPWDVFYMMGSILLFVVSNDRPRCVDLCASLQTALREQGYEKGHLAIISVVCIEKNPSCSYTYECTSYHGKIEINKNSNAQFVHAFMILVGSSIRKWS</sequence>
<accession>G7YVF5</accession>
<gene>
    <name evidence="1" type="ORF">CLF_111854</name>
</gene>
<reference evidence="1" key="1">
    <citation type="journal article" date="2011" name="Genome Biol.">
        <title>The draft genome of the carcinogenic human liver fluke Clonorchis sinensis.</title>
        <authorList>
            <person name="Wang X."/>
            <person name="Chen W."/>
            <person name="Huang Y."/>
            <person name="Sun J."/>
            <person name="Men J."/>
            <person name="Liu H."/>
            <person name="Luo F."/>
            <person name="Guo L."/>
            <person name="Lv X."/>
            <person name="Deng C."/>
            <person name="Zhou C."/>
            <person name="Fan Y."/>
            <person name="Li X."/>
            <person name="Huang L."/>
            <person name="Hu Y."/>
            <person name="Liang C."/>
            <person name="Hu X."/>
            <person name="Xu J."/>
            <person name="Yu X."/>
        </authorList>
    </citation>
    <scope>NUCLEOTIDE SEQUENCE [LARGE SCALE GENOMIC DNA]</scope>
    <source>
        <strain evidence="1">Henan</strain>
    </source>
</reference>
<dbReference type="EMBL" id="DF144454">
    <property type="protein sequence ID" value="GAA56935.1"/>
    <property type="molecule type" value="Genomic_DNA"/>
</dbReference>
<organism evidence="1 2">
    <name type="scientific">Clonorchis sinensis</name>
    <name type="common">Chinese liver fluke</name>
    <dbReference type="NCBI Taxonomy" id="79923"/>
    <lineage>
        <taxon>Eukaryota</taxon>
        <taxon>Metazoa</taxon>
        <taxon>Spiralia</taxon>
        <taxon>Lophotrochozoa</taxon>
        <taxon>Platyhelminthes</taxon>
        <taxon>Trematoda</taxon>
        <taxon>Digenea</taxon>
        <taxon>Opisthorchiida</taxon>
        <taxon>Opisthorchiata</taxon>
        <taxon>Opisthorchiidae</taxon>
        <taxon>Clonorchis</taxon>
    </lineage>
</organism>
<protein>
    <submittedName>
        <fullName evidence="1">Retrovirus-related Pol polyprotein from type-1 retrotransposable element R2</fullName>
    </submittedName>
</protein>
<keyword evidence="2" id="KW-1185">Reference proteome</keyword>
<evidence type="ECO:0000313" key="2">
    <source>
        <dbReference type="Proteomes" id="UP000008909"/>
    </source>
</evidence>
<proteinExistence type="predicted"/>